<organism evidence="2 3">
    <name type="scientific">Phaeodactylibacter xiamenensis</name>
    <dbReference type="NCBI Taxonomy" id="1524460"/>
    <lineage>
        <taxon>Bacteria</taxon>
        <taxon>Pseudomonadati</taxon>
        <taxon>Bacteroidota</taxon>
        <taxon>Saprospiria</taxon>
        <taxon>Saprospirales</taxon>
        <taxon>Haliscomenobacteraceae</taxon>
        <taxon>Phaeodactylibacter</taxon>
    </lineage>
</organism>
<evidence type="ECO:0000313" key="3">
    <source>
        <dbReference type="Proteomes" id="UP000029736"/>
    </source>
</evidence>
<dbReference type="Proteomes" id="UP000029736">
    <property type="component" value="Unassembled WGS sequence"/>
</dbReference>
<dbReference type="OrthoDB" id="1190857at2"/>
<name>A0A098SAV5_9BACT</name>
<feature type="transmembrane region" description="Helical" evidence="1">
    <location>
        <begin position="12"/>
        <end position="28"/>
    </location>
</feature>
<evidence type="ECO:0000256" key="1">
    <source>
        <dbReference type="SAM" id="Phobius"/>
    </source>
</evidence>
<gene>
    <name evidence="2" type="ORF">IX84_01190</name>
</gene>
<dbReference type="STRING" id="1524460.IX84_01190"/>
<proteinExistence type="predicted"/>
<dbReference type="EMBL" id="JPOS01000003">
    <property type="protein sequence ID" value="KGE89679.1"/>
    <property type="molecule type" value="Genomic_DNA"/>
</dbReference>
<feature type="transmembrane region" description="Helical" evidence="1">
    <location>
        <begin position="34"/>
        <end position="54"/>
    </location>
</feature>
<keyword evidence="3" id="KW-1185">Reference proteome</keyword>
<dbReference type="AlphaFoldDB" id="A0A098SAV5"/>
<keyword evidence="1" id="KW-0472">Membrane</keyword>
<keyword evidence="1" id="KW-1133">Transmembrane helix</keyword>
<accession>A0A098SAV5</accession>
<protein>
    <submittedName>
        <fullName evidence="2">Uncharacterized protein</fullName>
    </submittedName>
</protein>
<comment type="caution">
    <text evidence="2">The sequence shown here is derived from an EMBL/GenBank/DDBJ whole genome shotgun (WGS) entry which is preliminary data.</text>
</comment>
<sequence>MKLQLGRKASDIIASIYIIGTLFLRILLEPQLNGHFIISVALGAFGLLFLWALIKSKILNPSFFGLWPGEKVERA</sequence>
<reference evidence="2 3" key="1">
    <citation type="journal article" date="2014" name="Int. J. Syst. Evol. Microbiol.">
        <title>Phaeodactylibacter xiamenensis gen. nov., sp. nov., a member of the family Saprospiraceae isolated from the marine alga Phaeodactylum tricornutum.</title>
        <authorList>
            <person name="Chen Z.Jr."/>
            <person name="Lei X."/>
            <person name="Lai Q."/>
            <person name="Li Y."/>
            <person name="Zhang B."/>
            <person name="Zhang J."/>
            <person name="Zhang H."/>
            <person name="Yang L."/>
            <person name="Zheng W."/>
            <person name="Tian Y."/>
            <person name="Yu Z."/>
            <person name="Xu H.Jr."/>
            <person name="Zheng T."/>
        </authorList>
    </citation>
    <scope>NUCLEOTIDE SEQUENCE [LARGE SCALE GENOMIC DNA]</scope>
    <source>
        <strain evidence="2 3">KD52</strain>
    </source>
</reference>
<evidence type="ECO:0000313" key="2">
    <source>
        <dbReference type="EMBL" id="KGE89679.1"/>
    </source>
</evidence>
<keyword evidence="1" id="KW-0812">Transmembrane</keyword>
<dbReference type="RefSeq" id="WP_044215843.1">
    <property type="nucleotide sequence ID" value="NZ_JBKAGJ010000005.1"/>
</dbReference>